<dbReference type="GO" id="GO:0005524">
    <property type="term" value="F:ATP binding"/>
    <property type="evidence" value="ECO:0007669"/>
    <property type="project" value="InterPro"/>
</dbReference>
<evidence type="ECO:0000259" key="3">
    <source>
        <dbReference type="PROSITE" id="PS50011"/>
    </source>
</evidence>
<name>A0AAD8J4X3_9APIA</name>
<evidence type="ECO:0000256" key="2">
    <source>
        <dbReference type="SAM" id="MobiDB-lite"/>
    </source>
</evidence>
<keyword evidence="4" id="KW-0808">Transferase</keyword>
<keyword evidence="4" id="KW-0418">Kinase</keyword>
<dbReference type="GO" id="GO:0043539">
    <property type="term" value="F:protein serine/threonine kinase activator activity"/>
    <property type="evidence" value="ECO:0007669"/>
    <property type="project" value="InterPro"/>
</dbReference>
<dbReference type="InterPro" id="IPR000719">
    <property type="entry name" value="Prot_kinase_dom"/>
</dbReference>
<dbReference type="Proteomes" id="UP001237642">
    <property type="component" value="Unassembled WGS sequence"/>
</dbReference>
<dbReference type="PROSITE" id="PS50011">
    <property type="entry name" value="PROTEIN_KINASE_DOM"/>
    <property type="match status" value="1"/>
</dbReference>
<dbReference type="SMART" id="SM00220">
    <property type="entry name" value="S_TKc"/>
    <property type="match status" value="1"/>
</dbReference>
<organism evidence="4 5">
    <name type="scientific">Heracleum sosnowskyi</name>
    <dbReference type="NCBI Taxonomy" id="360622"/>
    <lineage>
        <taxon>Eukaryota</taxon>
        <taxon>Viridiplantae</taxon>
        <taxon>Streptophyta</taxon>
        <taxon>Embryophyta</taxon>
        <taxon>Tracheophyta</taxon>
        <taxon>Spermatophyta</taxon>
        <taxon>Magnoliopsida</taxon>
        <taxon>eudicotyledons</taxon>
        <taxon>Gunneridae</taxon>
        <taxon>Pentapetalae</taxon>
        <taxon>asterids</taxon>
        <taxon>campanulids</taxon>
        <taxon>Apiales</taxon>
        <taxon>Apiaceae</taxon>
        <taxon>Apioideae</taxon>
        <taxon>apioid superclade</taxon>
        <taxon>Tordylieae</taxon>
        <taxon>Tordyliinae</taxon>
        <taxon>Heracleum</taxon>
    </lineage>
</organism>
<keyword evidence="5" id="KW-1185">Reference proteome</keyword>
<dbReference type="SUPFAM" id="SSF56112">
    <property type="entry name" value="Protein kinase-like (PK-like)"/>
    <property type="match status" value="1"/>
</dbReference>
<accession>A0AAD8J4X3</accession>
<comment type="caution">
    <text evidence="4">The sequence shown here is derived from an EMBL/GenBank/DDBJ whole genome shotgun (WGS) entry which is preliminary data.</text>
</comment>
<evidence type="ECO:0000313" key="5">
    <source>
        <dbReference type="Proteomes" id="UP001237642"/>
    </source>
</evidence>
<dbReference type="GO" id="GO:0004672">
    <property type="term" value="F:protein kinase activity"/>
    <property type="evidence" value="ECO:0007669"/>
    <property type="project" value="InterPro"/>
</dbReference>
<dbReference type="InterPro" id="IPR011009">
    <property type="entry name" value="Kinase-like_dom_sf"/>
</dbReference>
<dbReference type="Gene3D" id="1.10.510.10">
    <property type="entry name" value="Transferase(Phosphotransferase) domain 1"/>
    <property type="match status" value="1"/>
</dbReference>
<gene>
    <name evidence="4" type="ORF">POM88_006792</name>
</gene>
<reference evidence="4" key="2">
    <citation type="submission" date="2023-05" db="EMBL/GenBank/DDBJ databases">
        <authorList>
            <person name="Schelkunov M.I."/>
        </authorList>
    </citation>
    <scope>NUCLEOTIDE SEQUENCE</scope>
    <source>
        <strain evidence="4">Hsosn_3</strain>
        <tissue evidence="4">Leaf</tissue>
    </source>
</reference>
<evidence type="ECO:0000256" key="1">
    <source>
        <dbReference type="ARBA" id="ARBA00008874"/>
    </source>
</evidence>
<proteinExistence type="inferred from homology"/>
<dbReference type="PANTHER" id="PTHR48014:SF16">
    <property type="entry name" value="KINASE"/>
    <property type="match status" value="1"/>
</dbReference>
<feature type="region of interest" description="Disordered" evidence="2">
    <location>
        <begin position="1"/>
        <end position="23"/>
    </location>
</feature>
<dbReference type="AlphaFoldDB" id="A0AAD8J4X3"/>
<feature type="domain" description="Protein kinase" evidence="3">
    <location>
        <begin position="38"/>
        <end position="416"/>
    </location>
</feature>
<reference evidence="4" key="1">
    <citation type="submission" date="2023-02" db="EMBL/GenBank/DDBJ databases">
        <title>Genome of toxic invasive species Heracleum sosnowskyi carries increased number of genes despite the absence of recent whole-genome duplications.</title>
        <authorList>
            <person name="Schelkunov M."/>
            <person name="Shtratnikova V."/>
            <person name="Makarenko M."/>
            <person name="Klepikova A."/>
            <person name="Omelchenko D."/>
            <person name="Novikova G."/>
            <person name="Obukhova E."/>
            <person name="Bogdanov V."/>
            <person name="Penin A."/>
            <person name="Logacheva M."/>
        </authorList>
    </citation>
    <scope>NUCLEOTIDE SEQUENCE</scope>
    <source>
        <strain evidence="4">Hsosn_3</strain>
        <tissue evidence="4">Leaf</tissue>
    </source>
</reference>
<dbReference type="Pfam" id="PF00069">
    <property type="entry name" value="Pkinase"/>
    <property type="match status" value="1"/>
</dbReference>
<evidence type="ECO:0000313" key="4">
    <source>
        <dbReference type="EMBL" id="KAK1396929.1"/>
    </source>
</evidence>
<protein>
    <submittedName>
        <fullName evidence="4">Protein kinase domain-containing protein</fullName>
    </submittedName>
</protein>
<dbReference type="EMBL" id="JAUIZM010000002">
    <property type="protein sequence ID" value="KAK1396929.1"/>
    <property type="molecule type" value="Genomic_DNA"/>
</dbReference>
<comment type="similarity">
    <text evidence="1">Belongs to the protein kinase superfamily. STE Ser/Thr protein kinase family. STE20 subfamily.</text>
</comment>
<sequence>MSIQEIEEVPPSPSNIKNESVREEDKEITLLQDGPDLYKLIAHTGTAPNGSPVFEATFIPQDTSVFDHASPNDVFVALQMAHDSFQPHLFNNLVIDAMRNKRCRHTNILSIKHMFDSDGRACVVMPLNEVQSLRYIIASTPIFRQGFPEDCIAVALRETIYGLGCVHKYSAHKKLTVGDIFFHLDDRCIKLAYGGSSFDRKLEMEATFASTSGQLPIWSVHQWGAAPEVYDSAHDSKTYICKSDIWLLGISALELAYGGLEFGKREDLLRFISWIRTEKRLPNKGEEIDYSLVQNEAVKIDGQEERKNKRIHNKVEKTLKQTMRNMKVRYMIAKIQKKHYKIKEYNEEKDKKNKWKKAKKFLRGKADAIPIPEKIKSKEKKINCFTKEFGKMVALCLAEDPDMRPDCWDLVHHKFFNKSRTVTYFDEVVVKRAKDPIWYF</sequence>
<dbReference type="PANTHER" id="PTHR48014">
    <property type="entry name" value="SERINE/THREONINE-PROTEIN KINASE FRAY2"/>
    <property type="match status" value="1"/>
</dbReference>
<dbReference type="InterPro" id="IPR047173">
    <property type="entry name" value="STRAD_A/B-like"/>
</dbReference>